<dbReference type="Proteomes" id="UP000649617">
    <property type="component" value="Unassembled WGS sequence"/>
</dbReference>
<comment type="caution">
    <text evidence="1">The sequence shown here is derived from an EMBL/GenBank/DDBJ whole genome shotgun (WGS) entry which is preliminary data.</text>
</comment>
<gene>
    <name evidence="1" type="ORF">SPIL2461_LOCUS3653</name>
</gene>
<sequence>MPPAWAFWFRPQEAEGAVDHTRTGSALQVLARVLEEAKCSNEDNLLKNLRSLSTCSWVQEYPTYILHTGHMEGATDEDLLMWMDVVRTAALPGMDLRFMDVSDAFQRVKFGDGQVKLDRFDLP</sequence>
<accession>A0A812KZ14</accession>
<dbReference type="AlphaFoldDB" id="A0A812KZ14"/>
<proteinExistence type="predicted"/>
<dbReference type="OrthoDB" id="439943at2759"/>
<keyword evidence="2" id="KW-1185">Reference proteome</keyword>
<evidence type="ECO:0000313" key="1">
    <source>
        <dbReference type="EMBL" id="CAE7232987.1"/>
    </source>
</evidence>
<dbReference type="EMBL" id="CAJNIZ010004459">
    <property type="protein sequence ID" value="CAE7232987.1"/>
    <property type="molecule type" value="Genomic_DNA"/>
</dbReference>
<evidence type="ECO:0000313" key="2">
    <source>
        <dbReference type="Proteomes" id="UP000649617"/>
    </source>
</evidence>
<name>A0A812KZ14_SYMPI</name>
<reference evidence="1" key="1">
    <citation type="submission" date="2021-02" db="EMBL/GenBank/DDBJ databases">
        <authorList>
            <person name="Dougan E. K."/>
            <person name="Rhodes N."/>
            <person name="Thang M."/>
            <person name="Chan C."/>
        </authorList>
    </citation>
    <scope>NUCLEOTIDE SEQUENCE</scope>
</reference>
<protein>
    <submittedName>
        <fullName evidence="1">Uncharacterized protein</fullName>
    </submittedName>
</protein>
<organism evidence="1 2">
    <name type="scientific">Symbiodinium pilosum</name>
    <name type="common">Dinoflagellate</name>
    <dbReference type="NCBI Taxonomy" id="2952"/>
    <lineage>
        <taxon>Eukaryota</taxon>
        <taxon>Sar</taxon>
        <taxon>Alveolata</taxon>
        <taxon>Dinophyceae</taxon>
        <taxon>Suessiales</taxon>
        <taxon>Symbiodiniaceae</taxon>
        <taxon>Symbiodinium</taxon>
    </lineage>
</organism>